<proteinExistence type="predicted"/>
<evidence type="ECO:0000313" key="2">
    <source>
        <dbReference type="Proteomes" id="UP001523369"/>
    </source>
</evidence>
<gene>
    <name evidence="1" type="ORF">M1L60_02750</name>
</gene>
<organism evidence="1 2">
    <name type="scientific">Paractinoplanes aksuensis</name>
    <dbReference type="NCBI Taxonomy" id="2939490"/>
    <lineage>
        <taxon>Bacteria</taxon>
        <taxon>Bacillati</taxon>
        <taxon>Actinomycetota</taxon>
        <taxon>Actinomycetes</taxon>
        <taxon>Micromonosporales</taxon>
        <taxon>Micromonosporaceae</taxon>
        <taxon>Paractinoplanes</taxon>
    </lineage>
</organism>
<dbReference type="Proteomes" id="UP001523369">
    <property type="component" value="Unassembled WGS sequence"/>
</dbReference>
<protein>
    <submittedName>
        <fullName evidence="1">Uncharacterized protein</fullName>
    </submittedName>
</protein>
<dbReference type="RefSeq" id="WP_253235651.1">
    <property type="nucleotide sequence ID" value="NZ_JAMYJR010000002.1"/>
</dbReference>
<name>A0ABT1DFB4_9ACTN</name>
<keyword evidence="2" id="KW-1185">Reference proteome</keyword>
<dbReference type="EMBL" id="JAMYJR010000002">
    <property type="protein sequence ID" value="MCO8269507.1"/>
    <property type="molecule type" value="Genomic_DNA"/>
</dbReference>
<reference evidence="1 2" key="1">
    <citation type="submission" date="2022-06" db="EMBL/GenBank/DDBJ databases">
        <title>New Species of the Genus Actinoplanes, ActinopZanes ferrugineus.</title>
        <authorList>
            <person name="Ding P."/>
        </authorList>
    </citation>
    <scope>NUCLEOTIDE SEQUENCE [LARGE SCALE GENOMIC DNA]</scope>
    <source>
        <strain evidence="1 2">TRM88003</strain>
    </source>
</reference>
<accession>A0ABT1DFB4</accession>
<sequence length="176" mass="18521">MAAAGLVMSAGMVWQASYATFDDSITNPGNSWETGAVTLTDNANGAALFAGYGTNLPPGTAPSRCIEVTYGGDVTADVRLYLARLDDYGQELDTLLTMKVELGSGSSCASPGTWTPIFNTTLRAMPGDWASGLGLWAPDGSAKETHPYRFTPAIAADNAVQGDRVSADFVWEARSR</sequence>
<comment type="caution">
    <text evidence="1">The sequence shown here is derived from an EMBL/GenBank/DDBJ whole genome shotgun (WGS) entry which is preliminary data.</text>
</comment>
<evidence type="ECO:0000313" key="1">
    <source>
        <dbReference type="EMBL" id="MCO8269507.1"/>
    </source>
</evidence>